<sequence>MAEIAEGEHVTCVKQSSGPARRAVAKYRRRIAELSGFERARCTSDAD</sequence>
<gene>
    <name evidence="1" type="ORF">ACFO9E_08985</name>
</gene>
<comment type="caution">
    <text evidence="1">The sequence shown here is derived from an EMBL/GenBank/DDBJ whole genome shotgun (WGS) entry which is preliminary data.</text>
</comment>
<dbReference type="EMBL" id="JBHSFE010000008">
    <property type="protein sequence ID" value="MFC4607951.1"/>
    <property type="molecule type" value="Genomic_DNA"/>
</dbReference>
<proteinExistence type="predicted"/>
<name>A0ABV9G521_9ACTN</name>
<evidence type="ECO:0000313" key="1">
    <source>
        <dbReference type="EMBL" id="MFC4607951.1"/>
    </source>
</evidence>
<protein>
    <submittedName>
        <fullName evidence="1">Uncharacterized protein</fullName>
    </submittedName>
</protein>
<dbReference type="Proteomes" id="UP001595993">
    <property type="component" value="Unassembled WGS sequence"/>
</dbReference>
<dbReference type="RefSeq" id="WP_215094614.1">
    <property type="nucleotide sequence ID" value="NZ_JBHSFE010000008.1"/>
</dbReference>
<reference evidence="2" key="1">
    <citation type="journal article" date="2019" name="Int. J. Syst. Evol. Microbiol.">
        <title>The Global Catalogue of Microorganisms (GCM) 10K type strain sequencing project: providing services to taxonomists for standard genome sequencing and annotation.</title>
        <authorList>
            <consortium name="The Broad Institute Genomics Platform"/>
            <consortium name="The Broad Institute Genome Sequencing Center for Infectious Disease"/>
            <person name="Wu L."/>
            <person name="Ma J."/>
        </authorList>
    </citation>
    <scope>NUCLEOTIDE SEQUENCE [LARGE SCALE GENOMIC DNA]</scope>
    <source>
        <strain evidence="2">CGMCC 4.7139</strain>
    </source>
</reference>
<keyword evidence="2" id="KW-1185">Reference proteome</keyword>
<evidence type="ECO:0000313" key="2">
    <source>
        <dbReference type="Proteomes" id="UP001595993"/>
    </source>
</evidence>
<accession>A0ABV9G521</accession>
<organism evidence="1 2">
    <name type="scientific">Streptomyces maoxianensis</name>
    <dbReference type="NCBI Taxonomy" id="1459942"/>
    <lineage>
        <taxon>Bacteria</taxon>
        <taxon>Bacillati</taxon>
        <taxon>Actinomycetota</taxon>
        <taxon>Actinomycetes</taxon>
        <taxon>Kitasatosporales</taxon>
        <taxon>Streptomycetaceae</taxon>
        <taxon>Streptomyces</taxon>
    </lineage>
</organism>